<dbReference type="Pfam" id="PF13843">
    <property type="entry name" value="DDE_Tnp_1_7"/>
    <property type="match status" value="1"/>
</dbReference>
<evidence type="ECO:0000256" key="1">
    <source>
        <dbReference type="SAM" id="MobiDB-lite"/>
    </source>
</evidence>
<feature type="compositionally biased region" description="Basic and acidic residues" evidence="1">
    <location>
        <begin position="708"/>
        <end position="720"/>
    </location>
</feature>
<dbReference type="GeneID" id="113040383"/>
<dbReference type="AlphaFoldDB" id="A0A6P6J364"/>
<keyword evidence="3" id="KW-1185">Reference proteome</keyword>
<dbReference type="PANTHER" id="PTHR46599">
    <property type="entry name" value="PIGGYBAC TRANSPOSABLE ELEMENT-DERIVED PROTEIN 4"/>
    <property type="match status" value="1"/>
</dbReference>
<feature type="compositionally biased region" description="Basic and acidic residues" evidence="1">
    <location>
        <begin position="508"/>
        <end position="523"/>
    </location>
</feature>
<sequence>MRVRYSAAAAFLHDIYLLQPSSSTVYGCSQQFNFLFLPALTKYKMDETVKDNKEECGIKEQSDEVNVFCPTLPKTEENTKECDVKGEDDAITLRPTLTKTEDNTEECEVKGEDDAINMRPTLTKTEENTEECEVKGEDDAITLRPTLTKTEDNTEECEVKGEDDAINFRPTLTKTEENMEECDVKGEDDAITLRPTLTKTEDNTEECDVKGEDDAINMRPTLTKTEENTEECEVKGEDDAITLRPTLTKTEENTEECDVKGEDDAITLRPTLTKTEENMEECDVKGEDDAINMRPTLTKTEENTEECDVKGEDDAITLRPTLTKTEDNTEECEVKGEDDAINLRPTLTKTEDNTEKCDKKVGQDDAIIWRPTVIKTEENTEMCDKKVGQDDAIILRPTLIKTEDNTEEGDVKGEDDAIILRPTLTKTADKTETCDKKVGQDDAIIWRPTVIKTEENTEEGDVKGVDDAITSLPTLSKTKDNTEECSKNGEQVDVTNLRPKLRRKKTHEKSNDSTDYGKNRKQVDAVNLRPKLRRKKRHEIAKDNTKKCGKNGGQDDAVILRPNLRRKKRVEIAKDNTEDCSKKGDQDEAIYPQPTLKRKKSDEVVKDNTGELVNSNTLEQDENDEVTDFEESSDESVMSSVDSIEEQMFLDGLDPLLDRFSDASDQDWYPYCNPQKKKRSSRMYSVKCGGKKGGKSSTNQALPLSSEQKWKSVEEPDVEPKQPIFKPKNTPGPQLNSSATCSPLQYFELFFSKSVLQTVVEHTNAYGAMHCEGKKSPWENISIKDLKSFIGLLIYMGMTKCSKLSDYWKKSFIYSMPFPARIMSSNKFFNICAGLHLNDPKVLEENEKKRGTPEYDRLCKIKPLYQDMRDACRASFHPSQNISINERMVASNTKNILLEYMEDKPTRWGYKLFVLEDSLCGYTWDFFIYEAKVYSENSNGISYDSVMSLANEKLLGSGYKLFVDNFYTSPKLFRDLLQKKIWACGPVRANRIGHLKTVAPRGNIRWFREDDLLFVEWKDNRDVLMCSTFHKAFNGDSIKRNVKGADGIWANQDFPVPGAVLDYKKHMGGVNQSEAFTGYSTALKKNKQIWSFFNYFVDIAVVNAFILHQQMAKMKNQKPLTQKVFRETLVEELAGTINASAPVQEDLTNSHLPIFHKGDSTFGRQRCKVCSHKTPVMCTTCQLHLCFVPKRDCYNKWHDKLTEESERE</sequence>
<name>A0A6P6J364_CARAU</name>
<feature type="compositionally biased region" description="Basic and acidic residues" evidence="1">
    <location>
        <begin position="477"/>
        <end position="487"/>
    </location>
</feature>
<feature type="compositionally biased region" description="Basic residues" evidence="1">
    <location>
        <begin position="530"/>
        <end position="539"/>
    </location>
</feature>
<accession>A0A6P6J364</accession>
<protein>
    <submittedName>
        <fullName evidence="4">Uncharacterized protein LOC113040383</fullName>
    </submittedName>
</protein>
<dbReference type="KEGG" id="caua:113040383"/>
<proteinExistence type="predicted"/>
<feature type="region of interest" description="Disordered" evidence="1">
    <location>
        <begin position="473"/>
        <end position="556"/>
    </location>
</feature>
<feature type="domain" description="PiggyBac transposable element-derived protein" evidence="2">
    <location>
        <begin position="742"/>
        <end position="1105"/>
    </location>
</feature>
<reference evidence="4" key="1">
    <citation type="submission" date="2025-08" db="UniProtKB">
        <authorList>
            <consortium name="RefSeq"/>
        </authorList>
    </citation>
    <scope>IDENTIFICATION</scope>
    <source>
        <strain evidence="4">Wakin</strain>
        <tissue evidence="4">Muscle</tissue>
    </source>
</reference>
<feature type="region of interest" description="Disordered" evidence="1">
    <location>
        <begin position="682"/>
        <end position="733"/>
    </location>
</feature>
<dbReference type="OrthoDB" id="118105at2759"/>
<gene>
    <name evidence="4" type="primary">LOC113040383</name>
</gene>
<dbReference type="PANTHER" id="PTHR46599:SF3">
    <property type="entry name" value="PIGGYBAC TRANSPOSABLE ELEMENT-DERIVED PROTEIN 4"/>
    <property type="match status" value="1"/>
</dbReference>
<organism evidence="3 4">
    <name type="scientific">Carassius auratus</name>
    <name type="common">Goldfish</name>
    <dbReference type="NCBI Taxonomy" id="7957"/>
    <lineage>
        <taxon>Eukaryota</taxon>
        <taxon>Metazoa</taxon>
        <taxon>Chordata</taxon>
        <taxon>Craniata</taxon>
        <taxon>Vertebrata</taxon>
        <taxon>Euteleostomi</taxon>
        <taxon>Actinopterygii</taxon>
        <taxon>Neopterygii</taxon>
        <taxon>Teleostei</taxon>
        <taxon>Ostariophysi</taxon>
        <taxon>Cypriniformes</taxon>
        <taxon>Cyprinidae</taxon>
        <taxon>Cyprininae</taxon>
        <taxon>Carassius</taxon>
    </lineage>
</organism>
<dbReference type="PROSITE" id="PS51257">
    <property type="entry name" value="PROKAR_LIPOPROTEIN"/>
    <property type="match status" value="1"/>
</dbReference>
<dbReference type="Proteomes" id="UP000515129">
    <property type="component" value="Chromosome 22"/>
</dbReference>
<dbReference type="RefSeq" id="XP_026054519.1">
    <property type="nucleotide sequence ID" value="XM_026198734.1"/>
</dbReference>
<dbReference type="InterPro" id="IPR029526">
    <property type="entry name" value="PGBD"/>
</dbReference>
<evidence type="ECO:0000313" key="3">
    <source>
        <dbReference type="Proteomes" id="UP000515129"/>
    </source>
</evidence>
<feature type="compositionally biased region" description="Polar residues" evidence="1">
    <location>
        <begin position="696"/>
        <end position="707"/>
    </location>
</feature>
<evidence type="ECO:0000259" key="2">
    <source>
        <dbReference type="Pfam" id="PF13843"/>
    </source>
</evidence>
<evidence type="ECO:0000313" key="4">
    <source>
        <dbReference type="RefSeq" id="XP_026054519.1"/>
    </source>
</evidence>